<evidence type="ECO:0000313" key="3">
    <source>
        <dbReference type="Proteomes" id="UP000035159"/>
    </source>
</evidence>
<feature type="domain" description="Aminoglycoside phosphotransferase" evidence="1">
    <location>
        <begin position="5"/>
        <end position="223"/>
    </location>
</feature>
<dbReference type="PANTHER" id="PTHR21310:SF15">
    <property type="entry name" value="AMINOGLYCOSIDE PHOSPHOTRANSFERASE DOMAIN-CONTAINING PROTEIN"/>
    <property type="match status" value="1"/>
</dbReference>
<organism evidence="2 3">
    <name type="scientific">Kosmotoga pacifica</name>
    <dbReference type="NCBI Taxonomy" id="1330330"/>
    <lineage>
        <taxon>Bacteria</taxon>
        <taxon>Thermotogati</taxon>
        <taxon>Thermotogota</taxon>
        <taxon>Thermotogae</taxon>
        <taxon>Kosmotogales</taxon>
        <taxon>Kosmotogaceae</taxon>
        <taxon>Kosmotoga</taxon>
    </lineage>
</organism>
<name>A0A0G2Z701_9BACT</name>
<accession>A0A0G2Z701</accession>
<dbReference type="Pfam" id="PF01636">
    <property type="entry name" value="APH"/>
    <property type="match status" value="1"/>
</dbReference>
<dbReference type="STRING" id="1330330.IX53_05370"/>
<dbReference type="AlphaFoldDB" id="A0A0G2Z701"/>
<dbReference type="KEGG" id="kpf:IX53_05370"/>
<sequence>MVFLGGGSCRVFEVNGEWIFRFSHAPEVDKNLIREQKLLKSLPQFKELSIPRYDYFLTSAGGFPHPFGGYRKINGKTLEELTLPEDTLMLIAEQLGIFLRQLHNVCLPLLAIPEEEAKKAKKRQIVDFLDRIRNIAFPLLEKNQKRWTEKCFEEFLTDEDNFDFRPVTVHGDLDSSNVIIDNGKVRGIIDFEEMGFTDPAVDFCVFLAEFGEAFVNRMLEAYVSCNDRMKRSIIFHSRMIIFIELLYGIEQRESRHLVNALKRLELAMNGIKKTGSWLKVSTSSTRKIPGYP</sequence>
<dbReference type="Gene3D" id="3.30.200.20">
    <property type="entry name" value="Phosphorylase Kinase, domain 1"/>
    <property type="match status" value="1"/>
</dbReference>
<dbReference type="EMBL" id="CP011232">
    <property type="protein sequence ID" value="AKI97342.1"/>
    <property type="molecule type" value="Genomic_DNA"/>
</dbReference>
<dbReference type="InterPro" id="IPR002575">
    <property type="entry name" value="Aminoglycoside_PTrfase"/>
</dbReference>
<dbReference type="InterPro" id="IPR011009">
    <property type="entry name" value="Kinase-like_dom_sf"/>
</dbReference>
<dbReference type="PANTHER" id="PTHR21310">
    <property type="entry name" value="AMINOGLYCOSIDE PHOSPHOTRANSFERASE-RELATED-RELATED"/>
    <property type="match status" value="1"/>
</dbReference>
<protein>
    <recommendedName>
        <fullName evidence="1">Aminoglycoside phosphotransferase domain-containing protein</fullName>
    </recommendedName>
</protein>
<keyword evidence="3" id="KW-1185">Reference proteome</keyword>
<dbReference type="Gene3D" id="3.90.1200.10">
    <property type="match status" value="1"/>
</dbReference>
<gene>
    <name evidence="2" type="ORF">IX53_05370</name>
</gene>
<reference evidence="2 3" key="1">
    <citation type="submission" date="2015-04" db="EMBL/GenBank/DDBJ databases">
        <title>Complete Genome Sequence of Kosmotoga pacifica SLHLJ1.</title>
        <authorList>
            <person name="Jiang L.J."/>
            <person name="Shao Z.Z."/>
            <person name="Jebbar M."/>
        </authorList>
    </citation>
    <scope>NUCLEOTIDE SEQUENCE [LARGE SCALE GENOMIC DNA]</scope>
    <source>
        <strain evidence="2 3">SLHLJ1</strain>
    </source>
</reference>
<proteinExistence type="predicted"/>
<dbReference type="PATRIC" id="fig|1330330.3.peg.1077"/>
<evidence type="ECO:0000313" key="2">
    <source>
        <dbReference type="EMBL" id="AKI97342.1"/>
    </source>
</evidence>
<dbReference type="Proteomes" id="UP000035159">
    <property type="component" value="Chromosome"/>
</dbReference>
<dbReference type="SUPFAM" id="SSF56112">
    <property type="entry name" value="Protein kinase-like (PK-like)"/>
    <property type="match status" value="1"/>
</dbReference>
<evidence type="ECO:0000259" key="1">
    <source>
        <dbReference type="Pfam" id="PF01636"/>
    </source>
</evidence>
<dbReference type="InterPro" id="IPR051678">
    <property type="entry name" value="AGP_Transferase"/>
</dbReference>